<organism evidence="2 3">
    <name type="scientific">Candidatus Fimiplasma intestinipullorum</name>
    <dbReference type="NCBI Taxonomy" id="2840825"/>
    <lineage>
        <taxon>Bacteria</taxon>
        <taxon>Bacillati</taxon>
        <taxon>Bacillota</taxon>
        <taxon>Clostridia</taxon>
        <taxon>Eubacteriales</taxon>
        <taxon>Candidatus Fimiplasma</taxon>
    </lineage>
</organism>
<evidence type="ECO:0000313" key="2">
    <source>
        <dbReference type="EMBL" id="HIU13212.1"/>
    </source>
</evidence>
<protein>
    <submittedName>
        <fullName evidence="2">Uncharacterized protein</fullName>
    </submittedName>
</protein>
<accession>A0A9D1L0T0</accession>
<comment type="caution">
    <text evidence="2">The sequence shown here is derived from an EMBL/GenBank/DDBJ whole genome shotgun (WGS) entry which is preliminary data.</text>
</comment>
<keyword evidence="1" id="KW-0812">Transmembrane</keyword>
<gene>
    <name evidence="2" type="ORF">IAD15_03995</name>
</gene>
<name>A0A9D1L0T0_9FIRM</name>
<evidence type="ECO:0000256" key="1">
    <source>
        <dbReference type="SAM" id="Phobius"/>
    </source>
</evidence>
<reference evidence="2" key="1">
    <citation type="submission" date="2020-10" db="EMBL/GenBank/DDBJ databases">
        <authorList>
            <person name="Gilroy R."/>
        </authorList>
    </citation>
    <scope>NUCLEOTIDE SEQUENCE</scope>
    <source>
        <strain evidence="2">CHK195-11698</strain>
    </source>
</reference>
<proteinExistence type="predicted"/>
<feature type="transmembrane region" description="Helical" evidence="1">
    <location>
        <begin position="7"/>
        <end position="25"/>
    </location>
</feature>
<dbReference type="AlphaFoldDB" id="A0A9D1L0T0"/>
<keyword evidence="1" id="KW-0472">Membrane</keyword>
<keyword evidence="1" id="KW-1133">Transmembrane helix</keyword>
<sequence>MKKKIMIVIVAVVLILGAGIIYWRVDQDVPAGMKARIDFIDERRDDIRVYQSSYSDIDGREEITSWFFDKYDWDFKLKNYRTIKDLLFSGEYRFEFTGSAKSDYEKMMAEMGY</sequence>
<dbReference type="Proteomes" id="UP000824175">
    <property type="component" value="Unassembled WGS sequence"/>
</dbReference>
<dbReference type="EMBL" id="DVMJ01000030">
    <property type="protein sequence ID" value="HIU13212.1"/>
    <property type="molecule type" value="Genomic_DNA"/>
</dbReference>
<reference evidence="2" key="2">
    <citation type="journal article" date="2021" name="PeerJ">
        <title>Extensive microbial diversity within the chicken gut microbiome revealed by metagenomics and culture.</title>
        <authorList>
            <person name="Gilroy R."/>
            <person name="Ravi A."/>
            <person name="Getino M."/>
            <person name="Pursley I."/>
            <person name="Horton D.L."/>
            <person name="Alikhan N.F."/>
            <person name="Baker D."/>
            <person name="Gharbi K."/>
            <person name="Hall N."/>
            <person name="Watson M."/>
            <person name="Adriaenssens E.M."/>
            <person name="Foster-Nyarko E."/>
            <person name="Jarju S."/>
            <person name="Secka A."/>
            <person name="Antonio M."/>
            <person name="Oren A."/>
            <person name="Chaudhuri R.R."/>
            <person name="La Ragione R."/>
            <person name="Hildebrand F."/>
            <person name="Pallen M.J."/>
        </authorList>
    </citation>
    <scope>NUCLEOTIDE SEQUENCE</scope>
    <source>
        <strain evidence="2">CHK195-11698</strain>
    </source>
</reference>
<evidence type="ECO:0000313" key="3">
    <source>
        <dbReference type="Proteomes" id="UP000824175"/>
    </source>
</evidence>